<feature type="transmembrane region" description="Helical" evidence="9">
    <location>
        <begin position="6"/>
        <end position="26"/>
    </location>
</feature>
<dbReference type="CDD" id="cd06582">
    <property type="entry name" value="TM_PBP1_LivH_like"/>
    <property type="match status" value="1"/>
</dbReference>
<evidence type="ECO:0000256" key="6">
    <source>
        <dbReference type="ARBA" id="ARBA00022989"/>
    </source>
</evidence>
<gene>
    <name evidence="10" type="primary">livH_11</name>
    <name evidence="10" type="ORF">SDC9_16353</name>
</gene>
<evidence type="ECO:0000256" key="4">
    <source>
        <dbReference type="ARBA" id="ARBA00022692"/>
    </source>
</evidence>
<keyword evidence="4 9" id="KW-0812">Transmembrane</keyword>
<evidence type="ECO:0000313" key="10">
    <source>
        <dbReference type="EMBL" id="MPL70595.1"/>
    </source>
</evidence>
<sequence>MIVLSQVINGLILGTIYILMALGLSLIRGTMGILNFAHGVLFTLGAYFTVKVAMLTNFWVGIIIGPIFVGFVGMFIQRFFMRRLQGKHELFGLLLTFGMAYIIEDIVKIIWGVGGQPFNIPQSLGGFVNLGFLIYPTYRLFILGVTVLLLLALYIFLNKTKAGLIIKAGSKDLTMVSLLGIPVQKVFTLVFGLGTMLAGIAGALAAPMWGVQPTMGNKILIPCFVVICLGGMGSLIGAVVGGLIIGVAVSLAILIQPFFSDLIIYVIMATVLLVRPRGLFGEVGEAYE</sequence>
<evidence type="ECO:0000256" key="9">
    <source>
        <dbReference type="SAM" id="Phobius"/>
    </source>
</evidence>
<feature type="transmembrane region" description="Helical" evidence="9">
    <location>
        <begin position="251"/>
        <end position="274"/>
    </location>
</feature>
<accession>A0A644TUM0</accession>
<dbReference type="PANTHER" id="PTHR11795">
    <property type="entry name" value="BRANCHED-CHAIN AMINO ACID TRANSPORT SYSTEM PERMEASE PROTEIN LIVH"/>
    <property type="match status" value="1"/>
</dbReference>
<dbReference type="AlphaFoldDB" id="A0A644TUM0"/>
<evidence type="ECO:0000256" key="2">
    <source>
        <dbReference type="ARBA" id="ARBA00022448"/>
    </source>
</evidence>
<dbReference type="Pfam" id="PF02653">
    <property type="entry name" value="BPD_transp_2"/>
    <property type="match status" value="1"/>
</dbReference>
<comment type="caution">
    <text evidence="10">The sequence shown here is derived from an EMBL/GenBank/DDBJ whole genome shotgun (WGS) entry which is preliminary data.</text>
</comment>
<feature type="transmembrane region" description="Helical" evidence="9">
    <location>
        <begin position="219"/>
        <end position="245"/>
    </location>
</feature>
<dbReference type="InterPro" id="IPR052157">
    <property type="entry name" value="BCAA_transport_permease"/>
</dbReference>
<dbReference type="GO" id="GO:0006865">
    <property type="term" value="P:amino acid transport"/>
    <property type="evidence" value="ECO:0007669"/>
    <property type="project" value="UniProtKB-KW"/>
</dbReference>
<evidence type="ECO:0000256" key="5">
    <source>
        <dbReference type="ARBA" id="ARBA00022970"/>
    </source>
</evidence>
<keyword evidence="6 9" id="KW-1133">Transmembrane helix</keyword>
<protein>
    <submittedName>
        <fullName evidence="10">High-affinity branched-chain amino acid transport system permease protein LivH</fullName>
    </submittedName>
</protein>
<comment type="subcellular location">
    <subcellularLocation>
        <location evidence="1">Cell membrane</location>
        <topology evidence="1">Multi-pass membrane protein</topology>
    </subcellularLocation>
</comment>
<organism evidence="10">
    <name type="scientific">bioreactor metagenome</name>
    <dbReference type="NCBI Taxonomy" id="1076179"/>
    <lineage>
        <taxon>unclassified sequences</taxon>
        <taxon>metagenomes</taxon>
        <taxon>ecological metagenomes</taxon>
    </lineage>
</organism>
<dbReference type="GO" id="GO:0022857">
    <property type="term" value="F:transmembrane transporter activity"/>
    <property type="evidence" value="ECO:0007669"/>
    <property type="project" value="InterPro"/>
</dbReference>
<dbReference type="InterPro" id="IPR001851">
    <property type="entry name" value="ABC_transp_permease"/>
</dbReference>
<feature type="transmembrane region" description="Helical" evidence="9">
    <location>
        <begin position="56"/>
        <end position="80"/>
    </location>
</feature>
<feature type="transmembrane region" description="Helical" evidence="9">
    <location>
        <begin position="33"/>
        <end position="50"/>
    </location>
</feature>
<comment type="similarity">
    <text evidence="8">Belongs to the binding-protein-dependent transport system permease family. LivHM subfamily.</text>
</comment>
<keyword evidence="7 9" id="KW-0472">Membrane</keyword>
<evidence type="ECO:0000256" key="1">
    <source>
        <dbReference type="ARBA" id="ARBA00004651"/>
    </source>
</evidence>
<dbReference type="PANTHER" id="PTHR11795:SF442">
    <property type="entry name" value="ABC TRANSPORTER ATP-BINDING PROTEIN"/>
    <property type="match status" value="1"/>
</dbReference>
<reference evidence="10" key="1">
    <citation type="submission" date="2019-08" db="EMBL/GenBank/DDBJ databases">
        <authorList>
            <person name="Kucharzyk K."/>
            <person name="Murdoch R.W."/>
            <person name="Higgins S."/>
            <person name="Loffler F."/>
        </authorList>
    </citation>
    <scope>NUCLEOTIDE SEQUENCE</scope>
</reference>
<keyword evidence="2" id="KW-0813">Transport</keyword>
<feature type="transmembrane region" description="Helical" evidence="9">
    <location>
        <begin position="133"/>
        <end position="157"/>
    </location>
</feature>
<dbReference type="EMBL" id="VSSQ01000054">
    <property type="protein sequence ID" value="MPL70595.1"/>
    <property type="molecule type" value="Genomic_DNA"/>
</dbReference>
<dbReference type="GO" id="GO:0005886">
    <property type="term" value="C:plasma membrane"/>
    <property type="evidence" value="ECO:0007669"/>
    <property type="project" value="UniProtKB-SubCell"/>
</dbReference>
<keyword evidence="3" id="KW-1003">Cell membrane</keyword>
<feature type="transmembrane region" description="Helical" evidence="9">
    <location>
        <begin position="92"/>
        <end position="113"/>
    </location>
</feature>
<feature type="transmembrane region" description="Helical" evidence="9">
    <location>
        <begin position="187"/>
        <end position="207"/>
    </location>
</feature>
<proteinExistence type="inferred from homology"/>
<keyword evidence="5" id="KW-0029">Amino-acid transport</keyword>
<evidence type="ECO:0000256" key="7">
    <source>
        <dbReference type="ARBA" id="ARBA00023136"/>
    </source>
</evidence>
<name>A0A644TUM0_9ZZZZ</name>
<evidence type="ECO:0000256" key="8">
    <source>
        <dbReference type="ARBA" id="ARBA00037998"/>
    </source>
</evidence>
<evidence type="ECO:0000256" key="3">
    <source>
        <dbReference type="ARBA" id="ARBA00022475"/>
    </source>
</evidence>